<evidence type="ECO:0000313" key="1">
    <source>
        <dbReference type="EMBL" id="KJU81883.1"/>
    </source>
</evidence>
<organism evidence="1 2">
    <name type="scientific">Candidatus Magnetobacterium bavaricum</name>
    <dbReference type="NCBI Taxonomy" id="29290"/>
    <lineage>
        <taxon>Bacteria</taxon>
        <taxon>Pseudomonadati</taxon>
        <taxon>Nitrospirota</taxon>
        <taxon>Thermodesulfovibrionia</taxon>
        <taxon>Thermodesulfovibrionales</taxon>
        <taxon>Candidatus Magnetobacteriaceae</taxon>
        <taxon>Candidatus Magnetobacterium</taxon>
    </lineage>
</organism>
<reference evidence="1 2" key="1">
    <citation type="submission" date="2015-02" db="EMBL/GenBank/DDBJ databases">
        <title>Single-cell genomics of uncultivated deep-branching MTB reveals a conserved set of magnetosome genes.</title>
        <authorList>
            <person name="Kolinko S."/>
            <person name="Richter M."/>
            <person name="Glockner F.O."/>
            <person name="Brachmann A."/>
            <person name="Schuler D."/>
        </authorList>
    </citation>
    <scope>NUCLEOTIDE SEQUENCE [LARGE SCALE GENOMIC DNA]</scope>
    <source>
        <strain evidence="1">TM-1</strain>
    </source>
</reference>
<name>A0A0F3GMI6_9BACT</name>
<evidence type="ECO:0000313" key="2">
    <source>
        <dbReference type="Proteomes" id="UP000033423"/>
    </source>
</evidence>
<gene>
    <name evidence="1" type="ORF">MBAV_005925</name>
</gene>
<sequence length="94" mass="10646">MKMPITIDLKDSKVFRDVFMEGTLEGELKGKLKGKLEGVLKGVEGMLEIKYGHKGLELMDKVSNIDNVDELDEFMGLIKKSNSLATLRAYLKRR</sequence>
<comment type="caution">
    <text evidence="1">The sequence shown here is derived from an EMBL/GenBank/DDBJ whole genome shotgun (WGS) entry which is preliminary data.</text>
</comment>
<dbReference type="AlphaFoldDB" id="A0A0F3GMI6"/>
<dbReference type="EMBL" id="LACI01002518">
    <property type="protein sequence ID" value="KJU81883.1"/>
    <property type="molecule type" value="Genomic_DNA"/>
</dbReference>
<accession>A0A0F3GMI6</accession>
<protein>
    <submittedName>
        <fullName evidence="1">Uncharacterized protein</fullName>
    </submittedName>
</protein>
<proteinExistence type="predicted"/>
<keyword evidence="2" id="KW-1185">Reference proteome</keyword>
<dbReference type="Proteomes" id="UP000033423">
    <property type="component" value="Unassembled WGS sequence"/>
</dbReference>